<evidence type="ECO:0000313" key="3">
    <source>
        <dbReference type="Proteomes" id="UP000812013"/>
    </source>
</evidence>
<evidence type="ECO:0000256" key="1">
    <source>
        <dbReference type="SAM" id="SignalP"/>
    </source>
</evidence>
<dbReference type="EMBL" id="WTFF01000039">
    <property type="protein sequence ID" value="MBW5481953.1"/>
    <property type="molecule type" value="Genomic_DNA"/>
</dbReference>
<comment type="caution">
    <text evidence="2">The sequence shown here is derived from an EMBL/GenBank/DDBJ whole genome shotgun (WGS) entry which is preliminary data.</text>
</comment>
<accession>A0ABS6Z3X8</accession>
<sequence>MRMRLLGFAAAVMTAVLATLGSVAQAAAPGVDGQTCVAGKGTVEYDAIDGQWVCEGGTYHGEPID</sequence>
<evidence type="ECO:0000313" key="2">
    <source>
        <dbReference type="EMBL" id="MBW5481953.1"/>
    </source>
</evidence>
<keyword evidence="1" id="KW-0732">Signal</keyword>
<proteinExistence type="predicted"/>
<feature type="signal peptide" evidence="1">
    <location>
        <begin position="1"/>
        <end position="26"/>
    </location>
</feature>
<feature type="chain" id="PRO_5047133942" description="Secreted protein" evidence="1">
    <location>
        <begin position="27"/>
        <end position="65"/>
    </location>
</feature>
<organism evidence="2 3">
    <name type="scientific">Streptomyces bambusae</name>
    <dbReference type="NCBI Taxonomy" id="1550616"/>
    <lineage>
        <taxon>Bacteria</taxon>
        <taxon>Bacillati</taxon>
        <taxon>Actinomycetota</taxon>
        <taxon>Actinomycetes</taxon>
        <taxon>Kitasatosporales</taxon>
        <taxon>Streptomycetaceae</taxon>
        <taxon>Streptomyces</taxon>
    </lineage>
</organism>
<evidence type="ECO:0008006" key="4">
    <source>
        <dbReference type="Google" id="ProtNLM"/>
    </source>
</evidence>
<keyword evidence="3" id="KW-1185">Reference proteome</keyword>
<name>A0ABS6Z3X8_9ACTN</name>
<reference evidence="2 3" key="1">
    <citation type="submission" date="2019-12" db="EMBL/GenBank/DDBJ databases">
        <title>Genome sequence of Streptomyces bambusae.</title>
        <authorList>
            <person name="Bansal K."/>
            <person name="Choksket S."/>
            <person name="Korpole S."/>
            <person name="Patil P.B."/>
        </authorList>
    </citation>
    <scope>NUCLEOTIDE SEQUENCE [LARGE SCALE GENOMIC DNA]</scope>
    <source>
        <strain evidence="2 3">SK60</strain>
    </source>
</reference>
<gene>
    <name evidence="2" type="ORF">GPJ59_08680</name>
</gene>
<dbReference type="Proteomes" id="UP000812013">
    <property type="component" value="Unassembled WGS sequence"/>
</dbReference>
<protein>
    <recommendedName>
        <fullName evidence="4">Secreted protein</fullName>
    </recommendedName>
</protein>
<dbReference type="RefSeq" id="WP_219665889.1">
    <property type="nucleotide sequence ID" value="NZ_WTFF01000039.1"/>
</dbReference>